<reference evidence="2 3" key="1">
    <citation type="submission" date="2022-03" db="EMBL/GenBank/DDBJ databases">
        <title>Chryseobacterium sp. isolated from particulate matters in swine house.</title>
        <authorList>
            <person name="Won M."/>
            <person name="Kim S.-J."/>
            <person name="Kwon S.-W."/>
        </authorList>
    </citation>
    <scope>NUCLEOTIDE SEQUENCE [LARGE SCALE GENOMIC DNA]</scope>
    <source>
        <strain evidence="2 3">SC2-2</strain>
    </source>
</reference>
<feature type="domain" description="Methyltransferase type 11" evidence="1">
    <location>
        <begin position="61"/>
        <end position="153"/>
    </location>
</feature>
<gene>
    <name evidence="2" type="ORF">MTP09_07330</name>
</gene>
<evidence type="ECO:0000259" key="1">
    <source>
        <dbReference type="Pfam" id="PF08241"/>
    </source>
</evidence>
<evidence type="ECO:0000313" key="2">
    <source>
        <dbReference type="EMBL" id="UOE39737.1"/>
    </source>
</evidence>
<name>A0ABY4BNB3_9FLAO</name>
<evidence type="ECO:0000313" key="3">
    <source>
        <dbReference type="Proteomes" id="UP000831460"/>
    </source>
</evidence>
<proteinExistence type="predicted"/>
<dbReference type="Gene3D" id="3.40.50.150">
    <property type="entry name" value="Vaccinia Virus protein VP39"/>
    <property type="match status" value="1"/>
</dbReference>
<keyword evidence="3" id="KW-1185">Reference proteome</keyword>
<accession>A0ABY4BNB3</accession>
<dbReference type="EMBL" id="CP094532">
    <property type="protein sequence ID" value="UOE39737.1"/>
    <property type="molecule type" value="Genomic_DNA"/>
</dbReference>
<dbReference type="Proteomes" id="UP000831460">
    <property type="component" value="Chromosome"/>
</dbReference>
<dbReference type="GO" id="GO:0008168">
    <property type="term" value="F:methyltransferase activity"/>
    <property type="evidence" value="ECO:0007669"/>
    <property type="project" value="UniProtKB-KW"/>
</dbReference>
<protein>
    <submittedName>
        <fullName evidence="2">Methyltransferase domain-containing protein</fullName>
    </submittedName>
</protein>
<dbReference type="GO" id="GO:0032259">
    <property type="term" value="P:methylation"/>
    <property type="evidence" value="ECO:0007669"/>
    <property type="project" value="UniProtKB-KW"/>
</dbReference>
<organism evidence="2 3">
    <name type="scientific">Chryseobacterium suipulveris</name>
    <dbReference type="NCBI Taxonomy" id="2929800"/>
    <lineage>
        <taxon>Bacteria</taxon>
        <taxon>Pseudomonadati</taxon>
        <taxon>Bacteroidota</taxon>
        <taxon>Flavobacteriia</taxon>
        <taxon>Flavobacteriales</taxon>
        <taxon>Weeksellaceae</taxon>
        <taxon>Chryseobacterium group</taxon>
        <taxon>Chryseobacterium</taxon>
    </lineage>
</organism>
<keyword evidence="2" id="KW-0489">Methyltransferase</keyword>
<dbReference type="RefSeq" id="WP_243547501.1">
    <property type="nucleotide sequence ID" value="NZ_CP094532.1"/>
</dbReference>
<dbReference type="InterPro" id="IPR029063">
    <property type="entry name" value="SAM-dependent_MTases_sf"/>
</dbReference>
<dbReference type="InterPro" id="IPR013216">
    <property type="entry name" value="Methyltransf_11"/>
</dbReference>
<keyword evidence="2" id="KW-0808">Transferase</keyword>
<dbReference type="CDD" id="cd02440">
    <property type="entry name" value="AdoMet_MTases"/>
    <property type="match status" value="1"/>
</dbReference>
<dbReference type="SUPFAM" id="SSF53335">
    <property type="entry name" value="S-adenosyl-L-methionine-dependent methyltransferases"/>
    <property type="match status" value="1"/>
</dbReference>
<dbReference type="Pfam" id="PF08241">
    <property type="entry name" value="Methyltransf_11"/>
    <property type="match status" value="1"/>
</dbReference>
<sequence>MTDLPGKAIYDFHFNKSKKKLFIHDTFGPKVEMPVSYYFRSFAKMPELEKIALENWRGKILDIGAAAGSHALELQKKGSDVAALEISPSACEVIKDRGVENVINEDYFKFSGEKFDTLLLLMNGVGISSTLDGFRRFLKKSESLLSDGGQIIFDSCDVDYMYEDGARQFNEYYGEINFRYEYGGELTDWFTWLYMDQETMIRIANESGFDCEILFEDENSQYLAKLSRKS</sequence>